<sequence length="129" mass="14738">MTKKAGLTQKELASGIITRSYLSQIEQGTVEPTYNVLEQLSKRLGYSVEEILSNNIDKDISILEIKRNLKLCETYIVTNKTAKTEEIINKIENTLEKLEGSSNTQISFYEYGLLNWVKGKYHETLGIFQ</sequence>
<proteinExistence type="predicted"/>
<dbReference type="InterPro" id="IPR053163">
    <property type="entry name" value="HTH-type_regulator_Rgg"/>
</dbReference>
<comment type="caution">
    <text evidence="2">The sequence shown here is derived from an EMBL/GenBank/DDBJ whole genome shotgun (WGS) entry which is preliminary data.</text>
</comment>
<dbReference type="InterPro" id="IPR001387">
    <property type="entry name" value="Cro/C1-type_HTH"/>
</dbReference>
<dbReference type="CDD" id="cd00093">
    <property type="entry name" value="HTH_XRE"/>
    <property type="match status" value="1"/>
</dbReference>
<name>A0ABT7KXH2_9BACI</name>
<gene>
    <name evidence="2" type="ORF">P6F46_22015</name>
</gene>
<evidence type="ECO:0000259" key="1">
    <source>
        <dbReference type="PROSITE" id="PS50943"/>
    </source>
</evidence>
<dbReference type="Pfam" id="PF01381">
    <property type="entry name" value="HTH_3"/>
    <property type="match status" value="1"/>
</dbReference>
<reference evidence="2 3" key="1">
    <citation type="journal article" date="2023" name="Int. J. Mol. Sci.">
        <title>Pathogenicity and Genomic Characterization of a Novel Genospecies, Bacillus shihchuchen, of the Bacillus cereus Group Isolated from Chinese Softshell Turtle (Pelodiscus sinensis).</title>
        <authorList>
            <person name="Cheng L.W."/>
            <person name="Byadgi O.V."/>
            <person name="Tsai C.E."/>
            <person name="Wang P.C."/>
            <person name="Chen S.C."/>
        </authorList>
    </citation>
    <scope>NUCLEOTIDE SEQUENCE [LARGE SCALE GENOMIC DNA]</scope>
    <source>
        <strain evidence="2 3">QF108-045</strain>
    </source>
</reference>
<dbReference type="InterPro" id="IPR011990">
    <property type="entry name" value="TPR-like_helical_dom_sf"/>
</dbReference>
<dbReference type="PANTHER" id="PTHR37038">
    <property type="entry name" value="TRANSCRIPTIONAL REGULATOR-RELATED"/>
    <property type="match status" value="1"/>
</dbReference>
<dbReference type="SUPFAM" id="SSF47413">
    <property type="entry name" value="lambda repressor-like DNA-binding domains"/>
    <property type="match status" value="1"/>
</dbReference>
<evidence type="ECO:0000313" key="2">
    <source>
        <dbReference type="EMBL" id="MDL2418851.1"/>
    </source>
</evidence>
<dbReference type="Gene3D" id="1.25.40.10">
    <property type="entry name" value="Tetratricopeptide repeat domain"/>
    <property type="match status" value="1"/>
</dbReference>
<keyword evidence="3" id="KW-1185">Reference proteome</keyword>
<dbReference type="SMART" id="SM00530">
    <property type="entry name" value="HTH_XRE"/>
    <property type="match status" value="1"/>
</dbReference>
<dbReference type="PROSITE" id="PS50943">
    <property type="entry name" value="HTH_CROC1"/>
    <property type="match status" value="1"/>
</dbReference>
<dbReference type="Proteomes" id="UP001229716">
    <property type="component" value="Unassembled WGS sequence"/>
</dbReference>
<accession>A0ABT7KXH2</accession>
<dbReference type="EMBL" id="JASWHZ010000001">
    <property type="protein sequence ID" value="MDL2418851.1"/>
    <property type="molecule type" value="Genomic_DNA"/>
</dbReference>
<protein>
    <submittedName>
        <fullName evidence="2">Helix-turn-helix transcriptional regulator</fullName>
    </submittedName>
</protein>
<evidence type="ECO:0000313" key="3">
    <source>
        <dbReference type="Proteomes" id="UP001229716"/>
    </source>
</evidence>
<feature type="domain" description="HTH cro/C1-type" evidence="1">
    <location>
        <begin position="3"/>
        <end position="51"/>
    </location>
</feature>
<dbReference type="InterPro" id="IPR010982">
    <property type="entry name" value="Lambda_DNA-bd_dom_sf"/>
</dbReference>
<organism evidence="2 3">
    <name type="scientific">Bacillus shihchuchen</name>
    <dbReference type="NCBI Taxonomy" id="3036942"/>
    <lineage>
        <taxon>Bacteria</taxon>
        <taxon>Bacillati</taxon>
        <taxon>Bacillota</taxon>
        <taxon>Bacilli</taxon>
        <taxon>Bacillales</taxon>
        <taxon>Bacillaceae</taxon>
        <taxon>Bacillus</taxon>
        <taxon>Bacillus cereus group</taxon>
    </lineage>
</organism>